<feature type="transmembrane region" description="Helical" evidence="2">
    <location>
        <begin position="18"/>
        <end position="36"/>
    </location>
</feature>
<reference evidence="3 4" key="1">
    <citation type="submission" date="2017-07" db="EMBL/GenBank/DDBJ databases">
        <authorList>
            <person name="Sun Z.S."/>
            <person name="Albrecht U."/>
            <person name="Echele G."/>
            <person name="Lee C.C."/>
        </authorList>
    </citation>
    <scope>NUCLEOTIDE SEQUENCE [LARGE SCALE GENOMIC DNA]</scope>
    <source>
        <strain evidence="3 4">DSM 14827</strain>
    </source>
</reference>
<dbReference type="AlphaFoldDB" id="A0A239PZA5"/>
<sequence length="84" mass="8937">MSHDDNNLERAASRHRPAIFAIAAAIIVAVLLYFVFPFGMDEQDEGIATTAPPEGTTITDAEGRDNESPIPVAPEGSAPVQDTE</sequence>
<accession>A0A239PZA5</accession>
<evidence type="ECO:0000256" key="1">
    <source>
        <dbReference type="SAM" id="MobiDB-lite"/>
    </source>
</evidence>
<dbReference type="Proteomes" id="UP000198307">
    <property type="component" value="Unassembled WGS sequence"/>
</dbReference>
<evidence type="ECO:0000313" key="4">
    <source>
        <dbReference type="Proteomes" id="UP000198307"/>
    </source>
</evidence>
<feature type="region of interest" description="Disordered" evidence="1">
    <location>
        <begin position="44"/>
        <end position="84"/>
    </location>
</feature>
<evidence type="ECO:0000313" key="3">
    <source>
        <dbReference type="EMBL" id="SNT75604.1"/>
    </source>
</evidence>
<dbReference type="OrthoDB" id="7779098at2"/>
<protein>
    <submittedName>
        <fullName evidence="3">Uncharacterized protein</fullName>
    </submittedName>
</protein>
<dbReference type="RefSeq" id="WP_143811467.1">
    <property type="nucleotide sequence ID" value="NZ_CP067130.1"/>
</dbReference>
<proteinExistence type="predicted"/>
<keyword evidence="4" id="KW-1185">Reference proteome</keyword>
<dbReference type="EMBL" id="FZQB01000012">
    <property type="protein sequence ID" value="SNT75604.1"/>
    <property type="molecule type" value="Genomic_DNA"/>
</dbReference>
<keyword evidence="2" id="KW-1133">Transmembrane helix</keyword>
<evidence type="ECO:0000256" key="2">
    <source>
        <dbReference type="SAM" id="Phobius"/>
    </source>
</evidence>
<name>A0A239PZA5_9RHOB</name>
<keyword evidence="2" id="KW-0812">Transmembrane</keyword>
<gene>
    <name evidence="3" type="ORF">SAMN05444959_11225</name>
</gene>
<keyword evidence="2" id="KW-0472">Membrane</keyword>
<organism evidence="3 4">
    <name type="scientific">Paracoccus seriniphilus</name>
    <dbReference type="NCBI Taxonomy" id="184748"/>
    <lineage>
        <taxon>Bacteria</taxon>
        <taxon>Pseudomonadati</taxon>
        <taxon>Pseudomonadota</taxon>
        <taxon>Alphaproteobacteria</taxon>
        <taxon>Rhodobacterales</taxon>
        <taxon>Paracoccaceae</taxon>
        <taxon>Paracoccus</taxon>
    </lineage>
</organism>